<feature type="transmembrane region" description="Helical" evidence="5">
    <location>
        <begin position="25"/>
        <end position="43"/>
    </location>
</feature>
<keyword evidence="3 5" id="KW-1133">Transmembrane helix</keyword>
<dbReference type="Pfam" id="PF12698">
    <property type="entry name" value="ABC2_membrane_3"/>
    <property type="match status" value="1"/>
</dbReference>
<keyword evidence="2 5" id="KW-0812">Transmembrane</keyword>
<gene>
    <name evidence="7" type="ORF">ACFQPS_09050</name>
</gene>
<evidence type="ECO:0000259" key="6">
    <source>
        <dbReference type="Pfam" id="PF12698"/>
    </source>
</evidence>
<feature type="domain" description="ABC-2 type transporter transmembrane" evidence="6">
    <location>
        <begin position="178"/>
        <end position="380"/>
    </location>
</feature>
<evidence type="ECO:0000256" key="1">
    <source>
        <dbReference type="ARBA" id="ARBA00004141"/>
    </source>
</evidence>
<comment type="subcellular location">
    <subcellularLocation>
        <location evidence="1">Membrane</location>
        <topology evidence="1">Multi-pass membrane protein</topology>
    </subcellularLocation>
</comment>
<reference evidence="8" key="1">
    <citation type="journal article" date="2019" name="Int. J. Syst. Evol. Microbiol.">
        <title>The Global Catalogue of Microorganisms (GCM) 10K type strain sequencing project: providing services to taxonomists for standard genome sequencing and annotation.</title>
        <authorList>
            <consortium name="The Broad Institute Genomics Platform"/>
            <consortium name="The Broad Institute Genome Sequencing Center for Infectious Disease"/>
            <person name="Wu L."/>
            <person name="Ma J."/>
        </authorList>
    </citation>
    <scope>NUCLEOTIDE SEQUENCE [LARGE SCALE GENOMIC DNA]</scope>
    <source>
        <strain evidence="8">CGMCC 1.16275</strain>
    </source>
</reference>
<evidence type="ECO:0000256" key="2">
    <source>
        <dbReference type="ARBA" id="ARBA00022692"/>
    </source>
</evidence>
<accession>A0ABW2KVX0</accession>
<name>A0ABW2KVX0_9PROT</name>
<comment type="caution">
    <text evidence="7">The sequence shown here is derived from an EMBL/GenBank/DDBJ whole genome shotgun (WGS) entry which is preliminary data.</text>
</comment>
<evidence type="ECO:0000313" key="7">
    <source>
        <dbReference type="EMBL" id="MFC7333306.1"/>
    </source>
</evidence>
<organism evidence="7 8">
    <name type="scientific">Rhodocista pekingensis</name>
    <dbReference type="NCBI Taxonomy" id="201185"/>
    <lineage>
        <taxon>Bacteria</taxon>
        <taxon>Pseudomonadati</taxon>
        <taxon>Pseudomonadota</taxon>
        <taxon>Alphaproteobacteria</taxon>
        <taxon>Rhodospirillales</taxon>
        <taxon>Azospirillaceae</taxon>
        <taxon>Rhodocista</taxon>
    </lineage>
</organism>
<dbReference type="EMBL" id="JBHTCM010000010">
    <property type="protein sequence ID" value="MFC7333306.1"/>
    <property type="molecule type" value="Genomic_DNA"/>
</dbReference>
<keyword evidence="8" id="KW-1185">Reference proteome</keyword>
<evidence type="ECO:0000256" key="5">
    <source>
        <dbReference type="SAM" id="Phobius"/>
    </source>
</evidence>
<feature type="transmembrane region" description="Helical" evidence="5">
    <location>
        <begin position="303"/>
        <end position="322"/>
    </location>
</feature>
<dbReference type="Proteomes" id="UP001596456">
    <property type="component" value="Unassembled WGS sequence"/>
</dbReference>
<feature type="transmembrane region" description="Helical" evidence="5">
    <location>
        <begin position="362"/>
        <end position="382"/>
    </location>
</feature>
<evidence type="ECO:0000256" key="3">
    <source>
        <dbReference type="ARBA" id="ARBA00022989"/>
    </source>
</evidence>
<protein>
    <submittedName>
        <fullName evidence="7">ABC transporter permease</fullName>
    </submittedName>
</protein>
<evidence type="ECO:0000313" key="8">
    <source>
        <dbReference type="Proteomes" id="UP001596456"/>
    </source>
</evidence>
<proteinExistence type="predicted"/>
<dbReference type="RefSeq" id="WP_377358309.1">
    <property type="nucleotide sequence ID" value="NZ_JBHTCM010000010.1"/>
</dbReference>
<evidence type="ECO:0000256" key="4">
    <source>
        <dbReference type="ARBA" id="ARBA00023136"/>
    </source>
</evidence>
<keyword evidence="4 5" id="KW-0472">Membrane</keyword>
<feature type="transmembrane region" description="Helical" evidence="5">
    <location>
        <begin position="236"/>
        <end position="258"/>
    </location>
</feature>
<dbReference type="InterPro" id="IPR013525">
    <property type="entry name" value="ABC2_TM"/>
</dbReference>
<sequence length="393" mass="41295">MMHTLRLFPRFVLTFLRSLLRDRKVRNGLISTPLVALAFIVFYKATVFRDISFAQKLVGTSYTVLVADTGAALPGLGLTAAEAAARIGRFGGMTVRTAPLAEAEAALAAEDADLLVLPAPDGQAVLVRSPLRLIDQADLVRDLLLHGDVLGCDALGGDTLGTSAAAGPPPGARYDVRVVEVPQGTKSGILRFAAFYLAIGIAAFCFTTGAVAFVVETRKGQLRFFTVSPVSRGLVMVSHATAVGILAVAQSMLLLIALVLTGEGANIDPLLALAAAIGAAAMLTAIGYAALSFKPVDDEKGAAPLLIVLIMMASVHFGYAAGKSADPTDGPDLFTLLNPLGPLTELFDVALSGRVGVQPLEWSLAAIAVWTLAGFALAWFRLRFVLEPDWSRR</sequence>
<feature type="transmembrane region" description="Helical" evidence="5">
    <location>
        <begin position="270"/>
        <end position="291"/>
    </location>
</feature>
<feature type="transmembrane region" description="Helical" evidence="5">
    <location>
        <begin position="193"/>
        <end position="215"/>
    </location>
</feature>